<keyword evidence="6" id="KW-1185">Reference proteome</keyword>
<dbReference type="InterPro" id="IPR003395">
    <property type="entry name" value="RecF/RecN/SMC_N"/>
</dbReference>
<dbReference type="EMBL" id="AGBB01000175">
    <property type="protein sequence ID" value="EGY78149.1"/>
    <property type="molecule type" value="Genomic_DNA"/>
</dbReference>
<protein>
    <recommendedName>
        <fullName evidence="4">RecF/RecN/SMC N-terminal domain-containing protein</fullName>
    </recommendedName>
</protein>
<dbReference type="InterPro" id="IPR027417">
    <property type="entry name" value="P-loop_NTPase"/>
</dbReference>
<dbReference type="SUPFAM" id="SSF52540">
    <property type="entry name" value="P-loop containing nucleoside triphosphate hydrolases"/>
    <property type="match status" value="1"/>
</dbReference>
<keyword evidence="3" id="KW-0175">Coiled coil</keyword>
<evidence type="ECO:0000256" key="2">
    <source>
        <dbReference type="ARBA" id="ARBA00023125"/>
    </source>
</evidence>
<dbReference type="PANTHER" id="PTHR42963">
    <property type="entry name" value="CHROMOSOME PARTITION PROTEIN MUKB"/>
    <property type="match status" value="1"/>
</dbReference>
<accession>G4D5W0</accession>
<dbReference type="STRING" id="997350.HMPREF9129_1790"/>
<dbReference type="PANTHER" id="PTHR42963:SF1">
    <property type="entry name" value="DUF4476 DOMAIN-CONTAINING PROTEIN"/>
    <property type="match status" value="1"/>
</dbReference>
<proteinExistence type="predicted"/>
<evidence type="ECO:0000259" key="4">
    <source>
        <dbReference type="Pfam" id="PF02463"/>
    </source>
</evidence>
<dbReference type="Gene3D" id="3.40.50.300">
    <property type="entry name" value="P-loop containing nucleotide triphosphate hydrolases"/>
    <property type="match status" value="1"/>
</dbReference>
<evidence type="ECO:0000256" key="3">
    <source>
        <dbReference type="SAM" id="Coils"/>
    </source>
</evidence>
<comment type="caution">
    <text evidence="5">The sequence shown here is derived from an EMBL/GenBank/DDBJ whole genome shotgun (WGS) entry which is preliminary data.</text>
</comment>
<dbReference type="GO" id="GO:0003677">
    <property type="term" value="F:DNA binding"/>
    <property type="evidence" value="ECO:0007669"/>
    <property type="project" value="UniProtKB-KW"/>
</dbReference>
<gene>
    <name evidence="5" type="ORF">HMPREF9129_1790</name>
</gene>
<dbReference type="eggNOG" id="COG1196">
    <property type="taxonomic scope" value="Bacteria"/>
</dbReference>
<dbReference type="GO" id="GO:0005737">
    <property type="term" value="C:cytoplasm"/>
    <property type="evidence" value="ECO:0007669"/>
    <property type="project" value="TreeGrafter"/>
</dbReference>
<evidence type="ECO:0000256" key="1">
    <source>
        <dbReference type="ARBA" id="ARBA00022490"/>
    </source>
</evidence>
<dbReference type="Pfam" id="PF02463">
    <property type="entry name" value="SMC_N"/>
    <property type="match status" value="1"/>
</dbReference>
<dbReference type="HOGENOM" id="CLU_1693832_0_0_9"/>
<feature type="domain" description="RecF/RecN/SMC N-terminal" evidence="4">
    <location>
        <begin position="1"/>
        <end position="76"/>
    </location>
</feature>
<dbReference type="Proteomes" id="UP000003422">
    <property type="component" value="Unassembled WGS sequence"/>
</dbReference>
<dbReference type="AlphaFoldDB" id="G4D5W0"/>
<dbReference type="InterPro" id="IPR050308">
    <property type="entry name" value="MukB/SMC"/>
</dbReference>
<evidence type="ECO:0000313" key="6">
    <source>
        <dbReference type="Proteomes" id="UP000003422"/>
    </source>
</evidence>
<evidence type="ECO:0000313" key="5">
    <source>
        <dbReference type="EMBL" id="EGY78149.1"/>
    </source>
</evidence>
<keyword evidence="2" id="KW-0238">DNA-binding</keyword>
<name>G4D5W0_9FIRM</name>
<keyword evidence="1" id="KW-0963">Cytoplasm</keyword>
<sequence length="155" mass="18016">MEDVIFSGTDKRKATGFAEVSIVFDNSDGSIPLDFREVQITRRMYRSLESDFLINGTKCRLKDIRELFLDTGIGKDGYSLISQGQIDRILSNKPDERRQIFEEAAGVSKFKLRKHESELKLKRTKENILRLNDILSELESREKDLKKLLKMQLFI</sequence>
<feature type="coiled-coil region" evidence="3">
    <location>
        <begin position="121"/>
        <end position="151"/>
    </location>
</feature>
<organism evidence="5 6">
    <name type="scientific">Peptoniphilus indolicus ATCC 29427</name>
    <dbReference type="NCBI Taxonomy" id="997350"/>
    <lineage>
        <taxon>Bacteria</taxon>
        <taxon>Bacillati</taxon>
        <taxon>Bacillota</taxon>
        <taxon>Tissierellia</taxon>
        <taxon>Tissierellales</taxon>
        <taxon>Peptoniphilaceae</taxon>
        <taxon>Peptoniphilus</taxon>
    </lineage>
</organism>
<dbReference type="PATRIC" id="fig|997350.3.peg.1717"/>
<reference evidence="5 6" key="1">
    <citation type="submission" date="2011-06" db="EMBL/GenBank/DDBJ databases">
        <authorList>
            <person name="Muzny D."/>
            <person name="Qin X."/>
            <person name="Deng J."/>
            <person name="Jiang H."/>
            <person name="Liu Y."/>
            <person name="Qu J."/>
            <person name="Song X.-Z."/>
            <person name="Zhang L."/>
            <person name="Thornton R."/>
            <person name="Coyle M."/>
            <person name="Francisco L."/>
            <person name="Jackson L."/>
            <person name="Javaid M."/>
            <person name="Korchina V."/>
            <person name="Kovar C."/>
            <person name="Mata R."/>
            <person name="Mathew T."/>
            <person name="Ngo R."/>
            <person name="Nguyen L."/>
            <person name="Nguyen N."/>
            <person name="Okwuonu G."/>
            <person name="Ongeri F."/>
            <person name="Pham C."/>
            <person name="Simmons D."/>
            <person name="Wilczek-Boney K."/>
            <person name="Hale W."/>
            <person name="Jakkamsetti A."/>
            <person name="Pham P."/>
            <person name="Ruth R."/>
            <person name="San Lucas F."/>
            <person name="Warren J."/>
            <person name="Zhang J."/>
            <person name="Zhao Z."/>
            <person name="Zhou C."/>
            <person name="Zhu D."/>
            <person name="Lee S."/>
            <person name="Bess C."/>
            <person name="Blankenburg K."/>
            <person name="Forbes L."/>
            <person name="Fu Q."/>
            <person name="Gubbala S."/>
            <person name="Hirani K."/>
            <person name="Jayaseelan J.C."/>
            <person name="Lara F."/>
            <person name="Munidasa M."/>
            <person name="Palculict T."/>
            <person name="Patil S."/>
            <person name="Pu L.-L."/>
            <person name="Saada N."/>
            <person name="Tang L."/>
            <person name="Weissenberger G."/>
            <person name="Zhu Y."/>
            <person name="Hemphill L."/>
            <person name="Shang Y."/>
            <person name="Youmans B."/>
            <person name="Ayvaz T."/>
            <person name="Ross M."/>
            <person name="Santibanez J."/>
            <person name="Aqrawi P."/>
            <person name="Gross S."/>
            <person name="Joshi V."/>
            <person name="Fowler G."/>
            <person name="Nazareth L."/>
            <person name="Reid J."/>
            <person name="Worley K."/>
            <person name="Petrosino J."/>
            <person name="Highlander S."/>
            <person name="Gibbs R."/>
        </authorList>
    </citation>
    <scope>NUCLEOTIDE SEQUENCE [LARGE SCALE GENOMIC DNA]</scope>
    <source>
        <strain evidence="5 6">ATCC 29427</strain>
    </source>
</reference>